<protein>
    <submittedName>
        <fullName evidence="1">Uncharacterized protein</fullName>
    </submittedName>
</protein>
<evidence type="ECO:0000313" key="1">
    <source>
        <dbReference type="EMBL" id="MBB3151279.1"/>
    </source>
</evidence>
<dbReference type="AlphaFoldDB" id="A0A7W5C707"/>
<keyword evidence="2" id="KW-1185">Reference proteome</keyword>
<dbReference type="EMBL" id="JACHXW010000003">
    <property type="protein sequence ID" value="MBB3151279.1"/>
    <property type="molecule type" value="Genomic_DNA"/>
</dbReference>
<proteinExistence type="predicted"/>
<gene>
    <name evidence="1" type="ORF">FHS16_001322</name>
</gene>
<dbReference type="Proteomes" id="UP000518605">
    <property type="component" value="Unassembled WGS sequence"/>
</dbReference>
<dbReference type="RefSeq" id="WP_183560089.1">
    <property type="nucleotide sequence ID" value="NZ_CBCSLB010000002.1"/>
</dbReference>
<organism evidence="1 2">
    <name type="scientific">Paenibacillus endophyticus</name>
    <dbReference type="NCBI Taxonomy" id="1294268"/>
    <lineage>
        <taxon>Bacteria</taxon>
        <taxon>Bacillati</taxon>
        <taxon>Bacillota</taxon>
        <taxon>Bacilli</taxon>
        <taxon>Bacillales</taxon>
        <taxon>Paenibacillaceae</taxon>
        <taxon>Paenibacillus</taxon>
    </lineage>
</organism>
<sequence length="173" mass="20126">MFDPTVFENLKVAFENQLYDLDTLDRKIDIINRIDRMEMAIMSREFALQFRQAGRSAVTAEVQLTASLKDLAAEILEWKGETPSCSLRLRFAMKLHHVDEQCKQIEQMMQRIWEPDTPATQTISYIYGEPNPIYSNVIELAFSRQINEEQMDDIEGLIKHMLQTLAKLEELSP</sequence>
<evidence type="ECO:0000313" key="2">
    <source>
        <dbReference type="Proteomes" id="UP000518605"/>
    </source>
</evidence>
<accession>A0A7W5C707</accession>
<name>A0A7W5C707_9BACL</name>
<comment type="caution">
    <text evidence="1">The sequence shown here is derived from an EMBL/GenBank/DDBJ whole genome shotgun (WGS) entry which is preliminary data.</text>
</comment>
<reference evidence="1 2" key="1">
    <citation type="submission" date="2020-08" db="EMBL/GenBank/DDBJ databases">
        <title>Genomic Encyclopedia of Type Strains, Phase III (KMG-III): the genomes of soil and plant-associated and newly described type strains.</title>
        <authorList>
            <person name="Whitman W."/>
        </authorList>
    </citation>
    <scope>NUCLEOTIDE SEQUENCE [LARGE SCALE GENOMIC DNA]</scope>
    <source>
        <strain evidence="1 2">CECT 8234</strain>
    </source>
</reference>